<accession>A0ABN9L282</accession>
<evidence type="ECO:0000313" key="2">
    <source>
        <dbReference type="EMBL" id="CAJ0931427.1"/>
    </source>
</evidence>
<sequence length="393" mass="44302">MSSCSQCRGCKALVYDEEIMAGWTADDSNLNTTCPFCKVTFLPVLNIEFKDLRGSNRAENYTCIGALCRGGCVDDKGTRHPHEASRTTGIVRRWEASDQDQRRHWTGPPRSFFLKPSNSGDSLQSSNHQTTPETSQPPMKTVLPSNDLINLSDSSSPLAAATHASKFTDNRIPWKRDTTLPLFRSHILVLLYYAKNWNHCWKMRVPQSSLSQDSKLVYIQLLWDNVNLHQDPGEALYMKWRTIESIKKTGAPVPIELQDICHLLESITLSIQHNDVLRPISLLLQKYTSASKRQRSIYREILYLSLIALGRENIDIEPPAAPETPTSPWAAADKHDSGGGHPLIPACNEAFDNEYRIAYEKLPSELLKKMQKIDVPPSKNVECCRNIFGPSLI</sequence>
<dbReference type="InterPro" id="IPR051696">
    <property type="entry name" value="DENN_Domain_GEFs"/>
</dbReference>
<gene>
    <name evidence="2" type="ORF">RIMI_LOCUS4705767</name>
</gene>
<dbReference type="PANTHER" id="PTHR12296">
    <property type="entry name" value="DENN DOMAIN-CONTAINING PROTEIN 4"/>
    <property type="match status" value="1"/>
</dbReference>
<comment type="caution">
    <text evidence="2">The sequence shown here is derived from an EMBL/GenBank/DDBJ whole genome shotgun (WGS) entry which is preliminary data.</text>
</comment>
<feature type="compositionally biased region" description="Polar residues" evidence="1">
    <location>
        <begin position="116"/>
        <end position="138"/>
    </location>
</feature>
<name>A0ABN9L282_9NEOB</name>
<protein>
    <submittedName>
        <fullName evidence="2">Uncharacterized protein</fullName>
    </submittedName>
</protein>
<proteinExistence type="predicted"/>
<dbReference type="PANTHER" id="PTHR12296:SF17">
    <property type="entry name" value="DENN DOMAIN-CONTAINING PROTEIN 4C"/>
    <property type="match status" value="1"/>
</dbReference>
<keyword evidence="3" id="KW-1185">Reference proteome</keyword>
<feature type="region of interest" description="Disordered" evidence="1">
    <location>
        <begin position="79"/>
        <end position="146"/>
    </location>
</feature>
<dbReference type="Proteomes" id="UP001176940">
    <property type="component" value="Unassembled WGS sequence"/>
</dbReference>
<feature type="compositionally biased region" description="Basic and acidic residues" evidence="1">
    <location>
        <begin position="92"/>
        <end position="103"/>
    </location>
</feature>
<organism evidence="2 3">
    <name type="scientific">Ranitomeya imitator</name>
    <name type="common">mimic poison frog</name>
    <dbReference type="NCBI Taxonomy" id="111125"/>
    <lineage>
        <taxon>Eukaryota</taxon>
        <taxon>Metazoa</taxon>
        <taxon>Chordata</taxon>
        <taxon>Craniata</taxon>
        <taxon>Vertebrata</taxon>
        <taxon>Euteleostomi</taxon>
        <taxon>Amphibia</taxon>
        <taxon>Batrachia</taxon>
        <taxon>Anura</taxon>
        <taxon>Neobatrachia</taxon>
        <taxon>Hyloidea</taxon>
        <taxon>Dendrobatidae</taxon>
        <taxon>Dendrobatinae</taxon>
        <taxon>Ranitomeya</taxon>
    </lineage>
</organism>
<dbReference type="EMBL" id="CAUEEQ010007710">
    <property type="protein sequence ID" value="CAJ0931427.1"/>
    <property type="molecule type" value="Genomic_DNA"/>
</dbReference>
<evidence type="ECO:0000313" key="3">
    <source>
        <dbReference type="Proteomes" id="UP001176940"/>
    </source>
</evidence>
<evidence type="ECO:0000256" key="1">
    <source>
        <dbReference type="SAM" id="MobiDB-lite"/>
    </source>
</evidence>
<reference evidence="2" key="1">
    <citation type="submission" date="2023-07" db="EMBL/GenBank/DDBJ databases">
        <authorList>
            <person name="Stuckert A."/>
        </authorList>
    </citation>
    <scope>NUCLEOTIDE SEQUENCE</scope>
</reference>